<dbReference type="PANTHER" id="PTHR34388">
    <property type="entry name" value="DNA POLYMERASE III SUBUNIT DELTA"/>
    <property type="match status" value="1"/>
</dbReference>
<evidence type="ECO:0000256" key="8">
    <source>
        <dbReference type="ARBA" id="ARBA00049244"/>
    </source>
</evidence>
<evidence type="ECO:0000313" key="11">
    <source>
        <dbReference type="EMBL" id="VBB43451.1"/>
    </source>
</evidence>
<dbReference type="GO" id="GO:0003887">
    <property type="term" value="F:DNA-directed DNA polymerase activity"/>
    <property type="evidence" value="ECO:0007669"/>
    <property type="project" value="UniProtKB-KW"/>
</dbReference>
<dbReference type="Pfam" id="PF06144">
    <property type="entry name" value="DNA_pol3_delta"/>
    <property type="match status" value="1"/>
</dbReference>
<dbReference type="InterPro" id="IPR048466">
    <property type="entry name" value="DNA_pol3_delta-like_C"/>
</dbReference>
<comment type="catalytic activity">
    <reaction evidence="8">
        <text>DNA(n) + a 2'-deoxyribonucleoside 5'-triphosphate = DNA(n+1) + diphosphate</text>
        <dbReference type="Rhea" id="RHEA:22508"/>
        <dbReference type="Rhea" id="RHEA-COMP:17339"/>
        <dbReference type="Rhea" id="RHEA-COMP:17340"/>
        <dbReference type="ChEBI" id="CHEBI:33019"/>
        <dbReference type="ChEBI" id="CHEBI:61560"/>
        <dbReference type="ChEBI" id="CHEBI:173112"/>
        <dbReference type="EC" id="2.7.7.7"/>
    </reaction>
</comment>
<dbReference type="InterPro" id="IPR005790">
    <property type="entry name" value="DNA_polIII_delta"/>
</dbReference>
<protein>
    <recommendedName>
        <fullName evidence="2">DNA polymerase III subunit delta</fullName>
        <ecNumber evidence="1">2.7.7.7</ecNumber>
    </recommendedName>
</protein>
<dbReference type="NCBIfam" id="TIGR01128">
    <property type="entry name" value="holA"/>
    <property type="match status" value="1"/>
</dbReference>
<sequence>MAKSTSKYTFQDIMTDLRRKSYSPIYFLMGEEPYYIDQISDYLQDKVLSESEVDFNLTVLYGKDVNIDTVINIAKRYPMMAEYQVVIVKEAQQIKDWDNLIFYLQNPLKSTILCFCYKYGKPDGRKKWTVELNNHAVVFESKKLYENQIGAFIKDYLDNKNVKISEKAEVMLTEFLGTDLSKIVNEIDKLLLTKPADSHYITPELIETNIGISKDYNVFELQDALINRDVVKANRIIRYFGENKKENPLPMVLINLFSFFSNLMIYHYLPDKSTGKVSSELKIQPFFVGNYVKAAGVFNAWKTMNIITYIRETDARSKGIGDTGTEHEDLLKELIFKILH</sequence>
<dbReference type="Pfam" id="PF21694">
    <property type="entry name" value="DNA_pol3_delta_C"/>
    <property type="match status" value="1"/>
</dbReference>
<name>A0A653A5Z0_9BACT</name>
<dbReference type="PANTHER" id="PTHR34388:SF1">
    <property type="entry name" value="DNA POLYMERASE III SUBUNIT DELTA"/>
    <property type="match status" value="1"/>
</dbReference>
<keyword evidence="4" id="KW-0548">Nucleotidyltransferase</keyword>
<dbReference type="Gene3D" id="3.40.50.300">
    <property type="entry name" value="P-loop containing nucleotide triphosphate hydrolases"/>
    <property type="match status" value="1"/>
</dbReference>
<evidence type="ECO:0000256" key="7">
    <source>
        <dbReference type="ARBA" id="ARBA00034754"/>
    </source>
</evidence>
<evidence type="ECO:0000256" key="2">
    <source>
        <dbReference type="ARBA" id="ARBA00017703"/>
    </source>
</evidence>
<proteinExistence type="inferred from homology"/>
<organism evidence="11">
    <name type="scientific">uncultured Paludibacter sp</name>
    <dbReference type="NCBI Taxonomy" id="497635"/>
    <lineage>
        <taxon>Bacteria</taxon>
        <taxon>Pseudomonadati</taxon>
        <taxon>Bacteroidota</taxon>
        <taxon>Bacteroidia</taxon>
        <taxon>Bacteroidales</taxon>
        <taxon>Paludibacteraceae</taxon>
        <taxon>Paludibacter</taxon>
        <taxon>environmental samples</taxon>
    </lineage>
</organism>
<dbReference type="SUPFAM" id="SSF52540">
    <property type="entry name" value="P-loop containing nucleoside triphosphate hydrolases"/>
    <property type="match status" value="1"/>
</dbReference>
<evidence type="ECO:0000256" key="1">
    <source>
        <dbReference type="ARBA" id="ARBA00012417"/>
    </source>
</evidence>
<keyword evidence="6" id="KW-0239">DNA-directed DNA polymerase</keyword>
<dbReference type="GO" id="GO:0009360">
    <property type="term" value="C:DNA polymerase III complex"/>
    <property type="evidence" value="ECO:0007669"/>
    <property type="project" value="InterPro"/>
</dbReference>
<dbReference type="InterPro" id="IPR010372">
    <property type="entry name" value="DNA_pol3_delta_N"/>
</dbReference>
<evidence type="ECO:0000256" key="3">
    <source>
        <dbReference type="ARBA" id="ARBA00022679"/>
    </source>
</evidence>
<dbReference type="Gene3D" id="1.20.272.10">
    <property type="match status" value="1"/>
</dbReference>
<reference evidence="11" key="1">
    <citation type="submission" date="2018-07" db="EMBL/GenBank/DDBJ databases">
        <authorList>
            <consortium name="Genoscope - CEA"/>
            <person name="William W."/>
        </authorList>
    </citation>
    <scope>NUCLEOTIDE SEQUENCE</scope>
    <source>
        <strain evidence="11">IK1</strain>
    </source>
</reference>
<dbReference type="EMBL" id="UPXZ01000005">
    <property type="protein sequence ID" value="VBB43451.1"/>
    <property type="molecule type" value="Genomic_DNA"/>
</dbReference>
<evidence type="ECO:0000259" key="10">
    <source>
        <dbReference type="Pfam" id="PF21694"/>
    </source>
</evidence>
<gene>
    <name evidence="11" type="ORF">TRIP_D130022</name>
</gene>
<evidence type="ECO:0000259" key="9">
    <source>
        <dbReference type="Pfam" id="PF06144"/>
    </source>
</evidence>
<keyword evidence="3" id="KW-0808">Transferase</keyword>
<dbReference type="AlphaFoldDB" id="A0A653A5Z0"/>
<dbReference type="SUPFAM" id="SSF48019">
    <property type="entry name" value="post-AAA+ oligomerization domain-like"/>
    <property type="match status" value="1"/>
</dbReference>
<feature type="domain" description="DNA polymerase III delta subunit-like C-terminal" evidence="10">
    <location>
        <begin position="217"/>
        <end position="318"/>
    </location>
</feature>
<dbReference type="GO" id="GO:0003677">
    <property type="term" value="F:DNA binding"/>
    <property type="evidence" value="ECO:0007669"/>
    <property type="project" value="InterPro"/>
</dbReference>
<dbReference type="InterPro" id="IPR008921">
    <property type="entry name" value="DNA_pol3_clamp-load_cplx_C"/>
</dbReference>
<dbReference type="Gene3D" id="1.10.8.60">
    <property type="match status" value="1"/>
</dbReference>
<keyword evidence="5" id="KW-0235">DNA replication</keyword>
<evidence type="ECO:0000256" key="5">
    <source>
        <dbReference type="ARBA" id="ARBA00022705"/>
    </source>
</evidence>
<dbReference type="EC" id="2.7.7.7" evidence="1"/>
<accession>A0A653A5Z0</accession>
<evidence type="ECO:0000256" key="4">
    <source>
        <dbReference type="ARBA" id="ARBA00022695"/>
    </source>
</evidence>
<evidence type="ECO:0000256" key="6">
    <source>
        <dbReference type="ARBA" id="ARBA00022932"/>
    </source>
</evidence>
<dbReference type="GO" id="GO:0006261">
    <property type="term" value="P:DNA-templated DNA replication"/>
    <property type="evidence" value="ECO:0007669"/>
    <property type="project" value="TreeGrafter"/>
</dbReference>
<comment type="similarity">
    <text evidence="7">Belongs to the DNA polymerase HolA subunit family.</text>
</comment>
<feature type="domain" description="DNA polymerase III delta N-terminal" evidence="9">
    <location>
        <begin position="26"/>
        <end position="141"/>
    </location>
</feature>
<dbReference type="InterPro" id="IPR027417">
    <property type="entry name" value="P-loop_NTPase"/>
</dbReference>